<feature type="transmembrane region" description="Helical" evidence="8">
    <location>
        <begin position="53"/>
        <end position="71"/>
    </location>
</feature>
<accession>A0A4P9Y0C3</accession>
<evidence type="ECO:0000256" key="1">
    <source>
        <dbReference type="ARBA" id="ARBA00004167"/>
    </source>
</evidence>
<evidence type="ECO:0000256" key="5">
    <source>
        <dbReference type="ARBA" id="ARBA00022989"/>
    </source>
</evidence>
<dbReference type="InterPro" id="IPR026686">
    <property type="entry name" value="UPF0708"/>
</dbReference>
<evidence type="ECO:0000256" key="3">
    <source>
        <dbReference type="ARBA" id="ARBA00014451"/>
    </source>
</evidence>
<evidence type="ECO:0000256" key="7">
    <source>
        <dbReference type="SAM" id="MobiDB-lite"/>
    </source>
</evidence>
<keyword evidence="4 8" id="KW-0812">Transmembrane</keyword>
<evidence type="ECO:0000313" key="10">
    <source>
        <dbReference type="Proteomes" id="UP000267251"/>
    </source>
</evidence>
<evidence type="ECO:0000256" key="4">
    <source>
        <dbReference type="ARBA" id="ARBA00022692"/>
    </source>
</evidence>
<keyword evidence="5 8" id="KW-1133">Transmembrane helix</keyword>
<dbReference type="EMBL" id="KZ988439">
    <property type="protein sequence ID" value="RKP12195.1"/>
    <property type="molecule type" value="Genomic_DNA"/>
</dbReference>
<comment type="subcellular location">
    <subcellularLocation>
        <location evidence="1">Membrane</location>
        <topology evidence="1">Single-pass membrane protein</topology>
    </subcellularLocation>
</comment>
<reference evidence="10" key="1">
    <citation type="journal article" date="2018" name="Nat. Microbiol.">
        <title>Leveraging single-cell genomics to expand the fungal tree of life.</title>
        <authorList>
            <person name="Ahrendt S.R."/>
            <person name="Quandt C.A."/>
            <person name="Ciobanu D."/>
            <person name="Clum A."/>
            <person name="Salamov A."/>
            <person name="Andreopoulos B."/>
            <person name="Cheng J.F."/>
            <person name="Woyke T."/>
            <person name="Pelin A."/>
            <person name="Henrissat B."/>
            <person name="Reynolds N.K."/>
            <person name="Benny G.L."/>
            <person name="Smith M.E."/>
            <person name="James T.Y."/>
            <person name="Grigoriev I.V."/>
        </authorList>
    </citation>
    <scope>NUCLEOTIDE SEQUENCE [LARGE SCALE GENOMIC DNA]</scope>
</reference>
<name>A0A4P9Y0C3_9FUNG</name>
<organism evidence="9 10">
    <name type="scientific">Piptocephalis cylindrospora</name>
    <dbReference type="NCBI Taxonomy" id="1907219"/>
    <lineage>
        <taxon>Eukaryota</taxon>
        <taxon>Fungi</taxon>
        <taxon>Fungi incertae sedis</taxon>
        <taxon>Zoopagomycota</taxon>
        <taxon>Zoopagomycotina</taxon>
        <taxon>Zoopagomycetes</taxon>
        <taxon>Zoopagales</taxon>
        <taxon>Piptocephalidaceae</taxon>
        <taxon>Piptocephalis</taxon>
    </lineage>
</organism>
<feature type="compositionally biased region" description="Gly residues" evidence="7">
    <location>
        <begin position="1"/>
        <end position="10"/>
    </location>
</feature>
<keyword evidence="6 8" id="KW-0472">Membrane</keyword>
<feature type="region of interest" description="Disordered" evidence="7">
    <location>
        <begin position="1"/>
        <end position="28"/>
    </location>
</feature>
<protein>
    <recommendedName>
        <fullName evidence="3">Small integral membrane protein 8</fullName>
    </recommendedName>
</protein>
<dbReference type="Proteomes" id="UP000267251">
    <property type="component" value="Unassembled WGS sequence"/>
</dbReference>
<dbReference type="PANTHER" id="PTHR14274:SF1">
    <property type="entry name" value="SMALL INTEGRAL MEMBRANE PROTEIN 8"/>
    <property type="match status" value="1"/>
</dbReference>
<gene>
    <name evidence="9" type="ORF">BJ684DRAFT_21249</name>
</gene>
<comment type="similarity">
    <text evidence="2">Belongs to the SMIM8 family.</text>
</comment>
<sequence>MSQNTSGGGEKGGKVPSPPAPSTGNYGFFEGQRAATRIFKLTNPELFMKNNKYVMAFGVVTFTSLVAYFALDNAKYAREQEEKRRRYEERRRIREQGIPVNYGVDE</sequence>
<dbReference type="Pfam" id="PF14937">
    <property type="entry name" value="DUF4500"/>
    <property type="match status" value="1"/>
</dbReference>
<evidence type="ECO:0000256" key="2">
    <source>
        <dbReference type="ARBA" id="ARBA00009328"/>
    </source>
</evidence>
<dbReference type="GO" id="GO:0016020">
    <property type="term" value="C:membrane"/>
    <property type="evidence" value="ECO:0007669"/>
    <property type="project" value="UniProtKB-SubCell"/>
</dbReference>
<dbReference type="OrthoDB" id="1880105at2759"/>
<dbReference type="PANTHER" id="PTHR14274">
    <property type="entry name" value="SMALL INTEGRAL MEMBRANE PROTEIN 8"/>
    <property type="match status" value="1"/>
</dbReference>
<keyword evidence="10" id="KW-1185">Reference proteome</keyword>
<dbReference type="AlphaFoldDB" id="A0A4P9Y0C3"/>
<proteinExistence type="inferred from homology"/>
<evidence type="ECO:0000256" key="6">
    <source>
        <dbReference type="ARBA" id="ARBA00023136"/>
    </source>
</evidence>
<evidence type="ECO:0000256" key="8">
    <source>
        <dbReference type="SAM" id="Phobius"/>
    </source>
</evidence>
<evidence type="ECO:0000313" key="9">
    <source>
        <dbReference type="EMBL" id="RKP12195.1"/>
    </source>
</evidence>